<evidence type="ECO:0000313" key="3">
    <source>
        <dbReference type="Proteomes" id="UP001164693"/>
    </source>
</evidence>
<evidence type="ECO:0000259" key="1">
    <source>
        <dbReference type="Pfam" id="PF01833"/>
    </source>
</evidence>
<protein>
    <submittedName>
        <fullName evidence="2">IPT/TIG domain-containing protein</fullName>
    </submittedName>
</protein>
<keyword evidence="3" id="KW-1185">Reference proteome</keyword>
<dbReference type="Proteomes" id="UP001164693">
    <property type="component" value="Chromosome"/>
</dbReference>
<evidence type="ECO:0000313" key="2">
    <source>
        <dbReference type="EMBL" id="WAX59346.1"/>
    </source>
</evidence>
<feature type="domain" description="IPT/TIG" evidence="1">
    <location>
        <begin position="3"/>
        <end position="64"/>
    </location>
</feature>
<dbReference type="Gene3D" id="2.60.40.10">
    <property type="entry name" value="Immunoglobulins"/>
    <property type="match status" value="1"/>
</dbReference>
<name>A0ABY7K8B8_9ACTN</name>
<dbReference type="InterPro" id="IPR013783">
    <property type="entry name" value="Ig-like_fold"/>
</dbReference>
<organism evidence="2 3">
    <name type="scientific">Jatrophihabitans cynanchi</name>
    <dbReference type="NCBI Taxonomy" id="2944128"/>
    <lineage>
        <taxon>Bacteria</taxon>
        <taxon>Bacillati</taxon>
        <taxon>Actinomycetota</taxon>
        <taxon>Actinomycetes</taxon>
        <taxon>Jatrophihabitantales</taxon>
        <taxon>Jatrophihabitantaceae</taxon>
        <taxon>Jatrophihabitans</taxon>
    </lineage>
</organism>
<proteinExistence type="predicted"/>
<gene>
    <name evidence="2" type="ORF">M6B22_00365</name>
</gene>
<dbReference type="CDD" id="cd00102">
    <property type="entry name" value="IPT"/>
    <property type="match status" value="1"/>
</dbReference>
<dbReference type="InterPro" id="IPR002909">
    <property type="entry name" value="IPT_dom"/>
</dbReference>
<reference evidence="2" key="1">
    <citation type="submission" date="2022-05" db="EMBL/GenBank/DDBJ databases">
        <title>Jatrophihabitans sp. SB3-54 whole genome sequence.</title>
        <authorList>
            <person name="Suh M.K."/>
            <person name="Eom M.K."/>
            <person name="Kim J.S."/>
            <person name="Kim H.S."/>
            <person name="Do H.E."/>
            <person name="Shin Y.K."/>
            <person name="Lee J.-S."/>
        </authorList>
    </citation>
    <scope>NUCLEOTIDE SEQUENCE</scope>
    <source>
        <strain evidence="2">SB3-54</strain>
    </source>
</reference>
<dbReference type="EMBL" id="CP097463">
    <property type="protein sequence ID" value="WAX59346.1"/>
    <property type="molecule type" value="Genomic_DNA"/>
</dbReference>
<dbReference type="SUPFAM" id="SSF81296">
    <property type="entry name" value="E set domains"/>
    <property type="match status" value="1"/>
</dbReference>
<sequence>MSTSRSSTGGGSTITLHGRHLDTTARVVFGSTGTYRFTIRSASTITVRVPAHRAQTVGVQVVNAWAWSAPTARARLTYMQA</sequence>
<dbReference type="InterPro" id="IPR014756">
    <property type="entry name" value="Ig_E-set"/>
</dbReference>
<dbReference type="Pfam" id="PF01833">
    <property type="entry name" value="TIG"/>
    <property type="match status" value="1"/>
</dbReference>
<accession>A0ABY7K8B8</accession>